<dbReference type="AlphaFoldDB" id="A0A544T9F2"/>
<feature type="region of interest" description="Disordered" evidence="1">
    <location>
        <begin position="30"/>
        <end position="81"/>
    </location>
</feature>
<sequence>MTTNSIAGQKWWKIGAATFLSVGLLAACGDDPDDNDLNDPVEEDVDLNVDVENEDDGVEDTNVDKEDVEDTDEEVMDKNRE</sequence>
<feature type="compositionally biased region" description="Acidic residues" evidence="1">
    <location>
        <begin position="30"/>
        <end position="75"/>
    </location>
</feature>
<evidence type="ECO:0000313" key="3">
    <source>
        <dbReference type="Proteomes" id="UP000318937"/>
    </source>
</evidence>
<evidence type="ECO:0000256" key="1">
    <source>
        <dbReference type="SAM" id="MobiDB-lite"/>
    </source>
</evidence>
<gene>
    <name evidence="2" type="ORF">FG383_11910</name>
</gene>
<accession>A0A544T9F2</accession>
<name>A0A544T9F2_9BACI</name>
<evidence type="ECO:0000313" key="2">
    <source>
        <dbReference type="EMBL" id="TQR14093.1"/>
    </source>
</evidence>
<keyword evidence="3" id="KW-1185">Reference proteome</keyword>
<reference evidence="2 3" key="1">
    <citation type="submission" date="2019-05" db="EMBL/GenBank/DDBJ databases">
        <title>Psychrobacillus vulpis sp. nov., a new species isolated from feces of a red fox that inhabits in The Tablas de Daimiel Natural Park, Albacete, Spain.</title>
        <authorList>
            <person name="Rodriguez M."/>
            <person name="Reina J.C."/>
            <person name="Bejar V."/>
            <person name="Llamas I."/>
        </authorList>
    </citation>
    <scope>NUCLEOTIDE SEQUENCE [LARGE SCALE GENOMIC DNA]</scope>
    <source>
        <strain evidence="2 3">NHI-2</strain>
    </source>
</reference>
<comment type="caution">
    <text evidence="2">The sequence shown here is derived from an EMBL/GenBank/DDBJ whole genome shotgun (WGS) entry which is preliminary data.</text>
</comment>
<protein>
    <submittedName>
        <fullName evidence="2">Uncharacterized protein</fullName>
    </submittedName>
</protein>
<dbReference type="EMBL" id="VDGG01000022">
    <property type="protein sequence ID" value="TQR14093.1"/>
    <property type="molecule type" value="Genomic_DNA"/>
</dbReference>
<proteinExistence type="predicted"/>
<dbReference type="RefSeq" id="WP_142607611.1">
    <property type="nucleotide sequence ID" value="NZ_VDGG01000022.1"/>
</dbReference>
<organism evidence="2 3">
    <name type="scientific">Psychrobacillus soli</name>
    <dbReference type="NCBI Taxonomy" id="1543965"/>
    <lineage>
        <taxon>Bacteria</taxon>
        <taxon>Bacillati</taxon>
        <taxon>Bacillota</taxon>
        <taxon>Bacilli</taxon>
        <taxon>Bacillales</taxon>
        <taxon>Bacillaceae</taxon>
        <taxon>Psychrobacillus</taxon>
    </lineage>
</organism>
<dbReference type="Proteomes" id="UP000318937">
    <property type="component" value="Unassembled WGS sequence"/>
</dbReference>